<keyword evidence="3" id="KW-1185">Reference proteome</keyword>
<name>A0A024P628_9BACI</name>
<gene>
    <name evidence="2" type="ORF">BN983_02609</name>
</gene>
<keyword evidence="1" id="KW-1133">Transmembrane helix</keyword>
<keyword evidence="1" id="KW-0812">Transmembrane</keyword>
<sequence>MKKADGFTMFETLTSFSLLLIIIFNIIPVLTGIRLSVNDLRMERELITRLHDEFYQQILIRESLSFTEKELQNEAFMFYELEGEWIKGCVKWRNHRNQNKEFCLHAKRE</sequence>
<organism evidence="2 3">
    <name type="scientific">Halobacillus karajensis</name>
    <dbReference type="NCBI Taxonomy" id="195088"/>
    <lineage>
        <taxon>Bacteria</taxon>
        <taxon>Bacillati</taxon>
        <taxon>Bacillota</taxon>
        <taxon>Bacilli</taxon>
        <taxon>Bacillales</taxon>
        <taxon>Bacillaceae</taxon>
        <taxon>Halobacillus</taxon>
    </lineage>
</organism>
<accession>A0A024P628</accession>
<reference evidence="3" key="1">
    <citation type="submission" date="2014-03" db="EMBL/GenBank/DDBJ databases">
        <authorList>
            <person name="Urmite Genomes U."/>
        </authorList>
    </citation>
    <scope>NUCLEOTIDE SEQUENCE [LARGE SCALE GENOMIC DNA]</scope>
    <source>
        <strain evidence="3">HD-03</strain>
    </source>
</reference>
<keyword evidence="1" id="KW-0472">Membrane</keyword>
<dbReference type="AlphaFoldDB" id="A0A024P628"/>
<protein>
    <recommendedName>
        <fullName evidence="4">Competence protein ComGE</fullName>
    </recommendedName>
</protein>
<proteinExistence type="predicted"/>
<dbReference type="OrthoDB" id="2970140at2"/>
<evidence type="ECO:0008006" key="4">
    <source>
        <dbReference type="Google" id="ProtNLM"/>
    </source>
</evidence>
<dbReference type="Proteomes" id="UP000028868">
    <property type="component" value="Unassembled WGS sequence"/>
</dbReference>
<evidence type="ECO:0000256" key="1">
    <source>
        <dbReference type="SAM" id="Phobius"/>
    </source>
</evidence>
<evidence type="ECO:0000313" key="3">
    <source>
        <dbReference type="Proteomes" id="UP000028868"/>
    </source>
</evidence>
<evidence type="ECO:0000313" key="2">
    <source>
        <dbReference type="EMBL" id="CDQ24335.1"/>
    </source>
</evidence>
<comment type="caution">
    <text evidence="2">The sequence shown here is derived from an EMBL/GenBank/DDBJ whole genome shotgun (WGS) entry which is preliminary data.</text>
</comment>
<dbReference type="RefSeq" id="WP_035509082.1">
    <property type="nucleotide sequence ID" value="NZ_CCDH010000001.1"/>
</dbReference>
<reference evidence="2 3" key="2">
    <citation type="submission" date="2014-05" db="EMBL/GenBank/DDBJ databases">
        <title>Draft genome sequence of Halobacillus karajensis HK-03.</title>
        <authorList>
            <person name="Khelaifia S."/>
            <person name="Croce O."/>
            <person name="Lagier J.C."/>
            <person name="Raoult D."/>
        </authorList>
    </citation>
    <scope>NUCLEOTIDE SEQUENCE [LARGE SCALE GENOMIC DNA]</scope>
    <source>
        <strain evidence="2 3">HD-03</strain>
    </source>
</reference>
<feature type="transmembrane region" description="Helical" evidence="1">
    <location>
        <begin position="16"/>
        <end position="37"/>
    </location>
</feature>
<dbReference type="EMBL" id="CCDI010000003">
    <property type="protein sequence ID" value="CDQ24335.1"/>
    <property type="molecule type" value="Genomic_DNA"/>
</dbReference>